<dbReference type="AlphaFoldDB" id="A0A5B9W6Q5"/>
<protein>
    <recommendedName>
        <fullName evidence="2">Methyltransferase type 11 domain-containing protein</fullName>
    </recommendedName>
</protein>
<gene>
    <name evidence="3" type="ORF">OJF2_49070</name>
</gene>
<accession>A0A5B9W6Q5</accession>
<name>A0A5B9W6Q5_9BACT</name>
<dbReference type="InterPro" id="IPR013216">
    <property type="entry name" value="Methyltransf_11"/>
</dbReference>
<dbReference type="GO" id="GO:0008757">
    <property type="term" value="F:S-adenosylmethionine-dependent methyltransferase activity"/>
    <property type="evidence" value="ECO:0007669"/>
    <property type="project" value="InterPro"/>
</dbReference>
<dbReference type="Pfam" id="PF08241">
    <property type="entry name" value="Methyltransf_11"/>
    <property type="match status" value="1"/>
</dbReference>
<dbReference type="Pfam" id="PF13578">
    <property type="entry name" value="Methyltransf_24"/>
    <property type="match status" value="1"/>
</dbReference>
<evidence type="ECO:0000256" key="1">
    <source>
        <dbReference type="SAM" id="MobiDB-lite"/>
    </source>
</evidence>
<sequence length="462" mass="50598">MHASSMENMVKLYNNYLDPVFADGLDSVRVLDVGGARINGSYRDVFGPGVTYMAADLSAGEGVDIVLDDPYRIPVPDGSFDVVLSGQMFEHCEFFWLAFQEMMRVVNDRGVVCLIAPSGGPIHRYPVDCYRFYPDSYAALARYAGCHLEASWLDERGPWYDLVGVFRKQAPDAAPRPGLRVDGPHRRSRRPALAIAAPADPAPSSIAADSPDQEATSGIEDSVATLGRIHAAIRPELYVEIGVGHGRSLALASRPAIGIDPDMQPSGLGPHVALYHETSDEFFERHATEAIGRPIDLAFIDGLHLFEFALRDFMNLERRASRRGLVVIDGVFPNDATQGSRHRTTRTWCGDVWRIVPCLQEARPDLLLLPLDCAPAGMLLVAGLNPEDRTLWDQYNPIVRRHLLQAPDAPPPQAVLDRTGALAPSHPLVVGLLEGLGGCGEPESIRGLVESTRMRCRERTGP</sequence>
<keyword evidence="4" id="KW-1185">Reference proteome</keyword>
<dbReference type="RefSeq" id="WP_168222013.1">
    <property type="nucleotide sequence ID" value="NZ_CP042997.1"/>
</dbReference>
<evidence type="ECO:0000259" key="2">
    <source>
        <dbReference type="Pfam" id="PF08241"/>
    </source>
</evidence>
<dbReference type="KEGG" id="agv:OJF2_49070"/>
<organism evidence="3 4">
    <name type="scientific">Aquisphaera giovannonii</name>
    <dbReference type="NCBI Taxonomy" id="406548"/>
    <lineage>
        <taxon>Bacteria</taxon>
        <taxon>Pseudomonadati</taxon>
        <taxon>Planctomycetota</taxon>
        <taxon>Planctomycetia</taxon>
        <taxon>Isosphaerales</taxon>
        <taxon>Isosphaeraceae</taxon>
        <taxon>Aquisphaera</taxon>
    </lineage>
</organism>
<evidence type="ECO:0000313" key="4">
    <source>
        <dbReference type="Proteomes" id="UP000324233"/>
    </source>
</evidence>
<dbReference type="SUPFAM" id="SSF53335">
    <property type="entry name" value="S-adenosyl-L-methionine-dependent methyltransferases"/>
    <property type="match status" value="2"/>
</dbReference>
<feature type="compositionally biased region" description="Low complexity" evidence="1">
    <location>
        <begin position="198"/>
        <end position="210"/>
    </location>
</feature>
<dbReference type="InterPro" id="IPR029063">
    <property type="entry name" value="SAM-dependent_MTases_sf"/>
</dbReference>
<dbReference type="Gene3D" id="3.40.50.150">
    <property type="entry name" value="Vaccinia Virus protein VP39"/>
    <property type="match status" value="2"/>
</dbReference>
<evidence type="ECO:0000313" key="3">
    <source>
        <dbReference type="EMBL" id="QEH36346.1"/>
    </source>
</evidence>
<proteinExistence type="predicted"/>
<reference evidence="3 4" key="1">
    <citation type="submission" date="2019-08" db="EMBL/GenBank/DDBJ databases">
        <title>Deep-cultivation of Planctomycetes and their phenomic and genomic characterization uncovers novel biology.</title>
        <authorList>
            <person name="Wiegand S."/>
            <person name="Jogler M."/>
            <person name="Boedeker C."/>
            <person name="Pinto D."/>
            <person name="Vollmers J."/>
            <person name="Rivas-Marin E."/>
            <person name="Kohn T."/>
            <person name="Peeters S.H."/>
            <person name="Heuer A."/>
            <person name="Rast P."/>
            <person name="Oberbeckmann S."/>
            <person name="Bunk B."/>
            <person name="Jeske O."/>
            <person name="Meyerdierks A."/>
            <person name="Storesund J.E."/>
            <person name="Kallscheuer N."/>
            <person name="Luecker S."/>
            <person name="Lage O.M."/>
            <person name="Pohl T."/>
            <person name="Merkel B.J."/>
            <person name="Hornburger P."/>
            <person name="Mueller R.-W."/>
            <person name="Bruemmer F."/>
            <person name="Labrenz M."/>
            <person name="Spormann A.M."/>
            <person name="Op den Camp H."/>
            <person name="Overmann J."/>
            <person name="Amann R."/>
            <person name="Jetten M.S.M."/>
            <person name="Mascher T."/>
            <person name="Medema M.H."/>
            <person name="Devos D.P."/>
            <person name="Kaster A.-K."/>
            <person name="Ovreas L."/>
            <person name="Rohde M."/>
            <person name="Galperin M.Y."/>
            <person name="Jogler C."/>
        </authorList>
    </citation>
    <scope>NUCLEOTIDE SEQUENCE [LARGE SCALE GENOMIC DNA]</scope>
    <source>
        <strain evidence="3 4">OJF2</strain>
    </source>
</reference>
<feature type="region of interest" description="Disordered" evidence="1">
    <location>
        <begin position="198"/>
        <end position="218"/>
    </location>
</feature>
<dbReference type="EMBL" id="CP042997">
    <property type="protein sequence ID" value="QEH36346.1"/>
    <property type="molecule type" value="Genomic_DNA"/>
</dbReference>
<dbReference type="Proteomes" id="UP000324233">
    <property type="component" value="Chromosome"/>
</dbReference>
<feature type="domain" description="Methyltransferase type 11" evidence="2">
    <location>
        <begin position="55"/>
        <end position="113"/>
    </location>
</feature>